<dbReference type="Proteomes" id="UP000178999">
    <property type="component" value="Unassembled WGS sequence"/>
</dbReference>
<dbReference type="Gene3D" id="3.90.226.10">
    <property type="entry name" value="2-enoyl-CoA Hydratase, Chain A, domain 1"/>
    <property type="match status" value="1"/>
</dbReference>
<dbReference type="GO" id="GO:0008236">
    <property type="term" value="F:serine-type peptidase activity"/>
    <property type="evidence" value="ECO:0007669"/>
    <property type="project" value="UniProtKB-KW"/>
</dbReference>
<dbReference type="InterPro" id="IPR055210">
    <property type="entry name" value="CtpA/B_N"/>
</dbReference>
<gene>
    <name evidence="7" type="ORF">A2382_03740</name>
</gene>
<evidence type="ECO:0000256" key="3">
    <source>
        <dbReference type="ARBA" id="ARBA00022801"/>
    </source>
</evidence>
<sequence>MIKFTAPSVSVQTVKKTFLYLVFSITLLTSGYVVGATTNQPNESKNIKVTLNREVPADKNLDFSLFWKVWDALEDSYFDKSHLIASDMVYGAIKGMVAAVDDPYTVFLTPNENKIVQEDLNGNFDGVGVQIGFQGKQLAVVAALTGSPAQKAGIMAGDLIVGIKDEKKGVDRTTANISLPEAVQIIRGPAGTTVTLALLRDGTTDPIIVDLTRESIFVPSVTLKYVGQENKIAHLSISKFGAETYTEWDKAVRELLQNQALKGVIVDVRNNTGGYLQASVDIASEFITAGNVIVIEEQAGNARHEFKVNRVGRLIDTPVVMLVNQGSASASEILAGALKDQKEVKLIGKKTFGKGTIQEPQRVDGGGGLHITIAKWLTPKGTWVNEKGLDPDFDVDDNPDTIEDEQLLKAIEVLGK</sequence>
<dbReference type="PANTHER" id="PTHR32060:SF30">
    <property type="entry name" value="CARBOXY-TERMINAL PROCESSING PROTEASE CTPA"/>
    <property type="match status" value="1"/>
</dbReference>
<dbReference type="Pfam" id="PF03572">
    <property type="entry name" value="Peptidase_S41"/>
    <property type="match status" value="1"/>
</dbReference>
<proteinExistence type="inferred from homology"/>
<keyword evidence="3 5" id="KW-0378">Hydrolase</keyword>
<dbReference type="NCBIfam" id="TIGR00225">
    <property type="entry name" value="prc"/>
    <property type="match status" value="1"/>
</dbReference>
<evidence type="ECO:0000256" key="2">
    <source>
        <dbReference type="ARBA" id="ARBA00022670"/>
    </source>
</evidence>
<dbReference type="AlphaFoldDB" id="A0A1F8CR51"/>
<evidence type="ECO:0000256" key="4">
    <source>
        <dbReference type="ARBA" id="ARBA00022825"/>
    </source>
</evidence>
<feature type="domain" description="PDZ" evidence="6">
    <location>
        <begin position="113"/>
        <end position="187"/>
    </location>
</feature>
<dbReference type="GO" id="GO:0004175">
    <property type="term" value="F:endopeptidase activity"/>
    <property type="evidence" value="ECO:0007669"/>
    <property type="project" value="TreeGrafter"/>
</dbReference>
<dbReference type="EMBL" id="MGHY01000029">
    <property type="protein sequence ID" value="OGM78762.1"/>
    <property type="molecule type" value="Genomic_DNA"/>
</dbReference>
<evidence type="ECO:0000313" key="8">
    <source>
        <dbReference type="Proteomes" id="UP000178999"/>
    </source>
</evidence>
<name>A0A1F8CR51_9BACT</name>
<dbReference type="Pfam" id="PF22694">
    <property type="entry name" value="CtpB_N-like"/>
    <property type="match status" value="1"/>
</dbReference>
<dbReference type="STRING" id="1802538.A2382_03740"/>
<dbReference type="InterPro" id="IPR001478">
    <property type="entry name" value="PDZ"/>
</dbReference>
<organism evidence="7 8">
    <name type="scientific">Candidatus Woesebacteria bacterium RIFOXYB1_FULL_38_16</name>
    <dbReference type="NCBI Taxonomy" id="1802538"/>
    <lineage>
        <taxon>Bacteria</taxon>
        <taxon>Candidatus Woeseibacteriota</taxon>
    </lineage>
</organism>
<evidence type="ECO:0000256" key="1">
    <source>
        <dbReference type="ARBA" id="ARBA00009179"/>
    </source>
</evidence>
<accession>A0A1F8CR51</accession>
<dbReference type="InterPro" id="IPR004447">
    <property type="entry name" value="Peptidase_S41A"/>
</dbReference>
<dbReference type="CDD" id="cd07560">
    <property type="entry name" value="Peptidase_S41_CPP"/>
    <property type="match status" value="1"/>
</dbReference>
<dbReference type="PANTHER" id="PTHR32060">
    <property type="entry name" value="TAIL-SPECIFIC PROTEASE"/>
    <property type="match status" value="1"/>
</dbReference>
<evidence type="ECO:0000256" key="5">
    <source>
        <dbReference type="RuleBase" id="RU004404"/>
    </source>
</evidence>
<dbReference type="InterPro" id="IPR041489">
    <property type="entry name" value="PDZ_6"/>
</dbReference>
<dbReference type="CDD" id="cd06782">
    <property type="entry name" value="cpPDZ_CPP-like"/>
    <property type="match status" value="1"/>
</dbReference>
<evidence type="ECO:0000259" key="6">
    <source>
        <dbReference type="PROSITE" id="PS50106"/>
    </source>
</evidence>
<keyword evidence="2 5" id="KW-0645">Protease</keyword>
<dbReference type="SUPFAM" id="SSF52096">
    <property type="entry name" value="ClpP/crotonase"/>
    <property type="match status" value="1"/>
</dbReference>
<comment type="similarity">
    <text evidence="1 5">Belongs to the peptidase S41A family.</text>
</comment>
<dbReference type="PROSITE" id="PS50106">
    <property type="entry name" value="PDZ"/>
    <property type="match status" value="1"/>
</dbReference>
<dbReference type="Gene3D" id="3.30.750.44">
    <property type="match status" value="1"/>
</dbReference>
<reference evidence="7 8" key="1">
    <citation type="journal article" date="2016" name="Nat. Commun.">
        <title>Thousands of microbial genomes shed light on interconnected biogeochemical processes in an aquifer system.</title>
        <authorList>
            <person name="Anantharaman K."/>
            <person name="Brown C.T."/>
            <person name="Hug L.A."/>
            <person name="Sharon I."/>
            <person name="Castelle C.J."/>
            <person name="Probst A.J."/>
            <person name="Thomas B.C."/>
            <person name="Singh A."/>
            <person name="Wilkins M.J."/>
            <person name="Karaoz U."/>
            <person name="Brodie E.L."/>
            <person name="Williams K.H."/>
            <person name="Hubbard S.S."/>
            <person name="Banfield J.F."/>
        </authorList>
    </citation>
    <scope>NUCLEOTIDE SEQUENCE [LARGE SCALE GENOMIC DNA]</scope>
</reference>
<dbReference type="InterPro" id="IPR029045">
    <property type="entry name" value="ClpP/crotonase-like_dom_sf"/>
</dbReference>
<dbReference type="Pfam" id="PF17820">
    <property type="entry name" value="PDZ_6"/>
    <property type="match status" value="1"/>
</dbReference>
<dbReference type="GO" id="GO:0030288">
    <property type="term" value="C:outer membrane-bounded periplasmic space"/>
    <property type="evidence" value="ECO:0007669"/>
    <property type="project" value="TreeGrafter"/>
</dbReference>
<dbReference type="Gene3D" id="2.30.42.10">
    <property type="match status" value="1"/>
</dbReference>
<dbReference type="SMART" id="SM00228">
    <property type="entry name" value="PDZ"/>
    <property type="match status" value="1"/>
</dbReference>
<comment type="caution">
    <text evidence="7">The sequence shown here is derived from an EMBL/GenBank/DDBJ whole genome shotgun (WGS) entry which is preliminary data.</text>
</comment>
<dbReference type="InterPro" id="IPR005151">
    <property type="entry name" value="Tail-specific_protease"/>
</dbReference>
<dbReference type="GO" id="GO:0006508">
    <property type="term" value="P:proteolysis"/>
    <property type="evidence" value="ECO:0007669"/>
    <property type="project" value="UniProtKB-KW"/>
</dbReference>
<dbReference type="SUPFAM" id="SSF50156">
    <property type="entry name" value="PDZ domain-like"/>
    <property type="match status" value="1"/>
</dbReference>
<dbReference type="GO" id="GO:0007165">
    <property type="term" value="P:signal transduction"/>
    <property type="evidence" value="ECO:0007669"/>
    <property type="project" value="TreeGrafter"/>
</dbReference>
<dbReference type="SMART" id="SM00245">
    <property type="entry name" value="TSPc"/>
    <property type="match status" value="1"/>
</dbReference>
<evidence type="ECO:0000313" key="7">
    <source>
        <dbReference type="EMBL" id="OGM78762.1"/>
    </source>
</evidence>
<protein>
    <recommendedName>
        <fullName evidence="6">PDZ domain-containing protein</fullName>
    </recommendedName>
</protein>
<keyword evidence="4 5" id="KW-0720">Serine protease</keyword>
<dbReference type="InterPro" id="IPR036034">
    <property type="entry name" value="PDZ_sf"/>
</dbReference>